<dbReference type="RefSeq" id="WP_170197829.1">
    <property type="nucleotide sequence ID" value="NZ_JABBNB010000098.1"/>
</dbReference>
<sequence>VVDVAVAPVADVERRSRLLPGHPAYTLFTSGSTGRPKGVTVSHAAVVNRLLWMRDDYALGADEVFLQKTPVTFDVSVWELFLPFVVGARLVVAEAGRHGDAGYLADVIVRESVSVVHFVPSMLSAFIDAVGERLGALESLRWVFASGEALPAGPSAALLSALDTTHLVNLYGPTEAAVDVTAYEVCGGESIVPIGRAVANTTTRVLDERLRPVPV</sequence>
<dbReference type="FunFam" id="3.40.50.980:FF:000002">
    <property type="entry name" value="Enterobactin synthetase component F"/>
    <property type="match status" value="1"/>
</dbReference>
<gene>
    <name evidence="2" type="ORF">HH308_29350</name>
</gene>
<protein>
    <submittedName>
        <fullName evidence="2">AMP-binding protein</fullName>
    </submittedName>
</protein>
<dbReference type="SUPFAM" id="SSF56801">
    <property type="entry name" value="Acetyl-CoA synthetase-like"/>
    <property type="match status" value="1"/>
</dbReference>
<organism evidence="2 3">
    <name type="scientific">Gordonia asplenii</name>
    <dbReference type="NCBI Taxonomy" id="2725283"/>
    <lineage>
        <taxon>Bacteria</taxon>
        <taxon>Bacillati</taxon>
        <taxon>Actinomycetota</taxon>
        <taxon>Actinomycetes</taxon>
        <taxon>Mycobacteriales</taxon>
        <taxon>Gordoniaceae</taxon>
        <taxon>Gordonia</taxon>
    </lineage>
</organism>
<accession>A0A848L3M0</accession>
<dbReference type="Pfam" id="PF00501">
    <property type="entry name" value="AMP-binding"/>
    <property type="match status" value="1"/>
</dbReference>
<dbReference type="EMBL" id="JABBNB010000098">
    <property type="protein sequence ID" value="NMO05329.1"/>
    <property type="molecule type" value="Genomic_DNA"/>
</dbReference>
<keyword evidence="3" id="KW-1185">Reference proteome</keyword>
<dbReference type="InterPro" id="IPR052091">
    <property type="entry name" value="Beta-ala_Activ/Resist"/>
</dbReference>
<dbReference type="Gene3D" id="3.40.50.12780">
    <property type="entry name" value="N-terminal domain of ligase-like"/>
    <property type="match status" value="1"/>
</dbReference>
<feature type="non-terminal residue" evidence="2">
    <location>
        <position position="1"/>
    </location>
</feature>
<comment type="caution">
    <text evidence="2">The sequence shown here is derived from an EMBL/GenBank/DDBJ whole genome shotgun (WGS) entry which is preliminary data.</text>
</comment>
<dbReference type="PANTHER" id="PTHR44394">
    <property type="entry name" value="BETA-ALANINE-ACTIVATING ENZYME"/>
    <property type="match status" value="1"/>
</dbReference>
<evidence type="ECO:0000259" key="1">
    <source>
        <dbReference type="Pfam" id="PF00501"/>
    </source>
</evidence>
<feature type="non-terminal residue" evidence="2">
    <location>
        <position position="215"/>
    </location>
</feature>
<feature type="domain" description="AMP-dependent synthetase/ligase" evidence="1">
    <location>
        <begin position="16"/>
        <end position="214"/>
    </location>
</feature>
<proteinExistence type="predicted"/>
<evidence type="ECO:0000313" key="3">
    <source>
        <dbReference type="Proteomes" id="UP000550729"/>
    </source>
</evidence>
<dbReference type="InterPro" id="IPR000873">
    <property type="entry name" value="AMP-dep_synth/lig_dom"/>
</dbReference>
<dbReference type="PANTHER" id="PTHR44394:SF1">
    <property type="entry name" value="BETA-ALANINE-ACTIVATING ENZYME"/>
    <property type="match status" value="1"/>
</dbReference>
<dbReference type="Proteomes" id="UP000550729">
    <property type="component" value="Unassembled WGS sequence"/>
</dbReference>
<dbReference type="GO" id="GO:0043041">
    <property type="term" value="P:amino acid activation for nonribosomal peptide biosynthetic process"/>
    <property type="evidence" value="ECO:0007669"/>
    <property type="project" value="TreeGrafter"/>
</dbReference>
<dbReference type="AlphaFoldDB" id="A0A848L3M0"/>
<name>A0A848L3M0_9ACTN</name>
<evidence type="ECO:0000313" key="2">
    <source>
        <dbReference type="EMBL" id="NMO05329.1"/>
    </source>
</evidence>
<dbReference type="InterPro" id="IPR042099">
    <property type="entry name" value="ANL_N_sf"/>
</dbReference>
<reference evidence="2 3" key="1">
    <citation type="submission" date="2020-04" db="EMBL/GenBank/DDBJ databases">
        <title>Gordonia sp. nov. TBRC 11910.</title>
        <authorList>
            <person name="Suriyachadkun C."/>
        </authorList>
    </citation>
    <scope>NUCLEOTIDE SEQUENCE [LARGE SCALE GENOMIC DNA]</scope>
    <source>
        <strain evidence="2 3">TBRC 11910</strain>
    </source>
</reference>